<reference evidence="3" key="1">
    <citation type="submission" date="2016-10" db="EMBL/GenBank/DDBJ databases">
        <authorList>
            <person name="Varghese N."/>
            <person name="Submissions S."/>
        </authorList>
    </citation>
    <scope>NUCLEOTIDE SEQUENCE [LARGE SCALE GENOMIC DNA]</scope>
    <source>
        <strain evidence="3">DSM 217</strain>
    </source>
</reference>
<accession>A0A1H3E0B4</accession>
<dbReference type="OrthoDB" id="9776053at2"/>
<dbReference type="Gene3D" id="3.40.50.300">
    <property type="entry name" value="P-loop containing nucleotide triphosphate hydrolases"/>
    <property type="match status" value="1"/>
</dbReference>
<dbReference type="RefSeq" id="WP_139192048.1">
    <property type="nucleotide sequence ID" value="NZ_FNNZ01000074.1"/>
</dbReference>
<evidence type="ECO:0000259" key="1">
    <source>
        <dbReference type="Pfam" id="PF00004"/>
    </source>
</evidence>
<feature type="non-terminal residue" evidence="2">
    <location>
        <position position="337"/>
    </location>
</feature>
<evidence type="ECO:0000313" key="2">
    <source>
        <dbReference type="EMBL" id="SDX72121.1"/>
    </source>
</evidence>
<feature type="domain" description="ATPase AAA-type core" evidence="1">
    <location>
        <begin position="277"/>
        <end position="308"/>
    </location>
</feature>
<sequence length="337" mass="36682">MPRPRTLWRKDFAAVPASARRAACYALRLARAYPKLEDRSTLGALWTLCLPLFEPEQVAAFLSNAVGRDPDDAWADADDEAALQPADDAVLRGRLRRLLQRTPRSVLTRLAAADTAEPTPPVLAILGESLGLDPTDLQILAYLVECDAHEPLRFVLRRYEQATARINRPRLSAALAIPERTLREALTRQAPLRRLGLLDYTGDPCDLEDFVRPTSLLRELIDAEPADADALLAILIEPAPAAAWPPSAFPHLADAVAHLQAVLGRAATSGAVGVNALLHGAPGTGKTELARTLADACELRAFQVRSADEDGDGLSRKGRLSAYLLAQRLLERRRDAL</sequence>
<dbReference type="SUPFAM" id="SSF52540">
    <property type="entry name" value="P-loop containing nucleoside triphosphate hydrolases"/>
    <property type="match status" value="1"/>
</dbReference>
<dbReference type="GO" id="GO:0005524">
    <property type="term" value="F:ATP binding"/>
    <property type="evidence" value="ECO:0007669"/>
    <property type="project" value="InterPro"/>
</dbReference>
<name>A0A1H3E0B4_THIRO</name>
<dbReference type="EMBL" id="FNNZ01000074">
    <property type="protein sequence ID" value="SDX72121.1"/>
    <property type="molecule type" value="Genomic_DNA"/>
</dbReference>
<organism evidence="2 3">
    <name type="scientific">Thiocapsa roseopersicina</name>
    <dbReference type="NCBI Taxonomy" id="1058"/>
    <lineage>
        <taxon>Bacteria</taxon>
        <taxon>Pseudomonadati</taxon>
        <taxon>Pseudomonadota</taxon>
        <taxon>Gammaproteobacteria</taxon>
        <taxon>Chromatiales</taxon>
        <taxon>Chromatiaceae</taxon>
        <taxon>Thiocapsa</taxon>
    </lineage>
</organism>
<evidence type="ECO:0000313" key="3">
    <source>
        <dbReference type="Proteomes" id="UP000198816"/>
    </source>
</evidence>
<protein>
    <recommendedName>
        <fullName evidence="1">ATPase AAA-type core domain-containing protein</fullName>
    </recommendedName>
</protein>
<dbReference type="Pfam" id="PF00004">
    <property type="entry name" value="AAA"/>
    <property type="match status" value="1"/>
</dbReference>
<keyword evidence="3" id="KW-1185">Reference proteome</keyword>
<dbReference type="InterPro" id="IPR027417">
    <property type="entry name" value="P-loop_NTPase"/>
</dbReference>
<dbReference type="GO" id="GO:0016887">
    <property type="term" value="F:ATP hydrolysis activity"/>
    <property type="evidence" value="ECO:0007669"/>
    <property type="project" value="InterPro"/>
</dbReference>
<dbReference type="STRING" id="1058.SAMN05421783_1743"/>
<proteinExistence type="predicted"/>
<dbReference type="Proteomes" id="UP000198816">
    <property type="component" value="Unassembled WGS sequence"/>
</dbReference>
<dbReference type="InterPro" id="IPR003959">
    <property type="entry name" value="ATPase_AAA_core"/>
</dbReference>
<gene>
    <name evidence="2" type="ORF">SAMN05421783_1743</name>
</gene>
<dbReference type="AlphaFoldDB" id="A0A1H3E0B4"/>